<feature type="chain" id="PRO_5003607303" evidence="4">
    <location>
        <begin position="33"/>
        <end position="200"/>
    </location>
</feature>
<evidence type="ECO:0000259" key="5">
    <source>
        <dbReference type="PROSITE" id="PS01031"/>
    </source>
</evidence>
<sequence>MAMMGLPRNLLFLILPLGFLLFLFVANQQANALMPYRSVWDLMQPGGYTEDPFRILEQSPLSVPKSAVDTLAVARADWKETNEEHVIWMDIPGVKREDLKIEVEENRVLRISGEMKGEAEVEGERWHRAERMSSSGRFWRQFRLPANADVERIRAHLENGVLKVIVPKLPQEKKREAKVVKIEEEGKAGGEDLKPTKAEM</sequence>
<dbReference type="PANTHER" id="PTHR11527">
    <property type="entry name" value="HEAT-SHOCK PROTEIN 20 FAMILY MEMBER"/>
    <property type="match status" value="1"/>
</dbReference>
<feature type="signal peptide" evidence="4">
    <location>
        <begin position="1"/>
        <end position="32"/>
    </location>
</feature>
<evidence type="ECO:0000256" key="1">
    <source>
        <dbReference type="ARBA" id="ARBA00023016"/>
    </source>
</evidence>
<dbReference type="Gene3D" id="2.60.40.790">
    <property type="match status" value="1"/>
</dbReference>
<evidence type="ECO:0000256" key="4">
    <source>
        <dbReference type="SAM" id="SignalP"/>
    </source>
</evidence>
<keyword evidence="4" id="KW-0732">Signal</keyword>
<accession>H6TB39</accession>
<organism evidence="6">
    <name type="scientific">Citrullus lanatus</name>
    <name type="common">Watermelon</name>
    <name type="synonym">Citrullus vulgaris</name>
    <dbReference type="NCBI Taxonomy" id="3654"/>
    <lineage>
        <taxon>Eukaryota</taxon>
        <taxon>Viridiplantae</taxon>
        <taxon>Streptophyta</taxon>
        <taxon>Embryophyta</taxon>
        <taxon>Tracheophyta</taxon>
        <taxon>Spermatophyta</taxon>
        <taxon>Magnoliopsida</taxon>
        <taxon>eudicotyledons</taxon>
        <taxon>Gunneridae</taxon>
        <taxon>Pentapetalae</taxon>
        <taxon>rosids</taxon>
        <taxon>fabids</taxon>
        <taxon>Cucurbitales</taxon>
        <taxon>Cucurbitaceae</taxon>
        <taxon>Benincaseae</taxon>
        <taxon>Citrullus</taxon>
    </lineage>
</organism>
<keyword evidence="1" id="KW-0346">Stress response</keyword>
<evidence type="ECO:0000256" key="2">
    <source>
        <dbReference type="PROSITE-ProRule" id="PRU00285"/>
    </source>
</evidence>
<dbReference type="Pfam" id="PF00011">
    <property type="entry name" value="HSP20"/>
    <property type="match status" value="1"/>
</dbReference>
<protein>
    <submittedName>
        <fullName evidence="6">HSP22.9</fullName>
    </submittedName>
</protein>
<dbReference type="SUPFAM" id="SSF49764">
    <property type="entry name" value="HSP20-like chaperones"/>
    <property type="match status" value="1"/>
</dbReference>
<dbReference type="AlphaFoldDB" id="H6TB39"/>
<feature type="domain" description="SHSP" evidence="5">
    <location>
        <begin position="67"/>
        <end position="185"/>
    </location>
</feature>
<dbReference type="PROSITE" id="PS01031">
    <property type="entry name" value="SHSP"/>
    <property type="match status" value="1"/>
</dbReference>
<dbReference type="CDD" id="cd06472">
    <property type="entry name" value="ACD_ScHsp26_like"/>
    <property type="match status" value="1"/>
</dbReference>
<name>H6TB39_CITLA</name>
<dbReference type="InterPro" id="IPR008978">
    <property type="entry name" value="HSP20-like_chaperone"/>
</dbReference>
<reference evidence="6" key="1">
    <citation type="journal article" date="2011" name="Planta">
        <title>Dynamic changes in the leaf proteome of a C3 xerophyte, Citrullus lanatus (wild watermelon), in response to water deficit.</title>
        <authorList>
            <person name="Akashi K."/>
            <person name="Yoshida K."/>
            <person name="Kuwano M."/>
            <person name="Kajikawa M."/>
            <person name="Yoshimura K."/>
            <person name="Hoshiyasu S."/>
            <person name="Inagaki N."/>
            <person name="Yokota A."/>
        </authorList>
    </citation>
    <scope>NUCLEOTIDE SEQUENCE</scope>
</reference>
<evidence type="ECO:0000313" key="6">
    <source>
        <dbReference type="EMBL" id="ADU55786.1"/>
    </source>
</evidence>
<dbReference type="InterPro" id="IPR031107">
    <property type="entry name" value="Small_HSP"/>
</dbReference>
<comment type="similarity">
    <text evidence="2 3">Belongs to the small heat shock protein (HSP20) family.</text>
</comment>
<evidence type="ECO:0000256" key="3">
    <source>
        <dbReference type="RuleBase" id="RU003616"/>
    </source>
</evidence>
<proteinExistence type="evidence at transcript level"/>
<dbReference type="EMBL" id="HQ681891">
    <property type="protein sequence ID" value="ADU55786.1"/>
    <property type="molecule type" value="mRNA"/>
</dbReference>
<dbReference type="InterPro" id="IPR002068">
    <property type="entry name" value="A-crystallin/Hsp20_dom"/>
</dbReference>